<evidence type="ECO:0000313" key="2">
    <source>
        <dbReference type="EMBL" id="PYE85368.1"/>
    </source>
</evidence>
<reference evidence="2 3" key="1">
    <citation type="submission" date="2018-06" db="EMBL/GenBank/DDBJ databases">
        <title>Genomic Encyclopedia of Type Strains, Phase III (KMG-III): the genomes of soil and plant-associated and newly described type strains.</title>
        <authorList>
            <person name="Whitman W."/>
        </authorList>
    </citation>
    <scope>NUCLEOTIDE SEQUENCE [LARGE SCALE GENOMIC DNA]</scope>
    <source>
        <strain evidence="2 3">CECT 9025</strain>
    </source>
</reference>
<keyword evidence="1" id="KW-0472">Membrane</keyword>
<organism evidence="2 3">
    <name type="scientific">Pseudoroseicyclus aestuarii</name>
    <dbReference type="NCBI Taxonomy" id="1795041"/>
    <lineage>
        <taxon>Bacteria</taxon>
        <taxon>Pseudomonadati</taxon>
        <taxon>Pseudomonadota</taxon>
        <taxon>Alphaproteobacteria</taxon>
        <taxon>Rhodobacterales</taxon>
        <taxon>Paracoccaceae</taxon>
        <taxon>Pseudoroseicyclus</taxon>
    </lineage>
</organism>
<keyword evidence="1" id="KW-1133">Transmembrane helix</keyword>
<protein>
    <submittedName>
        <fullName evidence="2">Uncharacterized protein</fullName>
    </submittedName>
</protein>
<name>A0A318TAN5_9RHOB</name>
<comment type="caution">
    <text evidence="2">The sequence shown here is derived from an EMBL/GenBank/DDBJ whole genome shotgun (WGS) entry which is preliminary data.</text>
</comment>
<dbReference type="OrthoDB" id="7870669at2"/>
<evidence type="ECO:0000256" key="1">
    <source>
        <dbReference type="SAM" id="Phobius"/>
    </source>
</evidence>
<feature type="transmembrane region" description="Helical" evidence="1">
    <location>
        <begin position="28"/>
        <end position="48"/>
    </location>
</feature>
<keyword evidence="3" id="KW-1185">Reference proteome</keyword>
<proteinExistence type="predicted"/>
<gene>
    <name evidence="2" type="ORF">DFP88_10132</name>
</gene>
<dbReference type="Proteomes" id="UP000248311">
    <property type="component" value="Unassembled WGS sequence"/>
</dbReference>
<evidence type="ECO:0000313" key="3">
    <source>
        <dbReference type="Proteomes" id="UP000248311"/>
    </source>
</evidence>
<dbReference type="AlphaFoldDB" id="A0A318TAN5"/>
<keyword evidence="1" id="KW-0812">Transmembrane</keyword>
<dbReference type="EMBL" id="QJTE01000001">
    <property type="protein sequence ID" value="PYE85368.1"/>
    <property type="molecule type" value="Genomic_DNA"/>
</dbReference>
<sequence length="62" mass="6462">MFVVLLGSILGFISAVTGLVFFELSFLAALGLWALSGPVSLGVALLIASIQHEKPAEQPHLA</sequence>
<dbReference type="RefSeq" id="WP_110812441.1">
    <property type="nucleotide sequence ID" value="NZ_QJTE01000001.1"/>
</dbReference>
<accession>A0A318TAN5</accession>